<dbReference type="Proteomes" id="UP000061432">
    <property type="component" value="Plasmid pMaq22A_1p"/>
</dbReference>
<name>A0A0C6FRP5_9HYPH</name>
<feature type="compositionally biased region" description="Low complexity" evidence="1">
    <location>
        <begin position="57"/>
        <end position="74"/>
    </location>
</feature>
<gene>
    <name evidence="2" type="ORF">Maq22A_1p37650</name>
</gene>
<reference evidence="2 3" key="1">
    <citation type="journal article" date="2015" name="Genome Announc.">
        <title>Complete Genome Sequence of Methylobacterium aquaticum Strain 22A, Isolated from Racomitrium japonicum Moss.</title>
        <authorList>
            <person name="Tani A."/>
            <person name="Ogura Y."/>
            <person name="Hayashi T."/>
            <person name="Kimbara K."/>
        </authorList>
    </citation>
    <scope>NUCLEOTIDE SEQUENCE [LARGE SCALE GENOMIC DNA]</scope>
    <source>
        <strain evidence="2 3">MA-22A</strain>
        <plasmid evidence="3">Plasmid pMaq22A_1p DNA</plasmid>
    </source>
</reference>
<reference evidence="3" key="2">
    <citation type="submission" date="2015-01" db="EMBL/GenBank/DDBJ databases">
        <title>Complete genome sequence of Methylobacterium aquaticum strain 22A.</title>
        <authorList>
            <person name="Tani A."/>
            <person name="Ogura Y."/>
            <person name="Hayashi T."/>
        </authorList>
    </citation>
    <scope>NUCLEOTIDE SEQUENCE [LARGE SCALE GENOMIC DNA]</scope>
    <source>
        <strain evidence="3">MA-22A</strain>
        <plasmid evidence="3">Plasmid pMaq22A_1p DNA</plasmid>
    </source>
</reference>
<keyword evidence="2" id="KW-0614">Plasmid</keyword>
<dbReference type="KEGG" id="maqu:Maq22A_1p37650"/>
<feature type="compositionally biased region" description="Basic and acidic residues" evidence="1">
    <location>
        <begin position="13"/>
        <end position="26"/>
    </location>
</feature>
<accession>A0A0C6FRP5</accession>
<dbReference type="AlphaFoldDB" id="A0A0C6FRP5"/>
<evidence type="ECO:0000256" key="1">
    <source>
        <dbReference type="SAM" id="MobiDB-lite"/>
    </source>
</evidence>
<sequence length="88" mass="9363">MKQIETPRSPDPIMRRPRADREEKRVTRGSHTPGLGNIDQETLPSQTPIREVSQNFSSISASASGRGSARPTAAVSIGTTCSGASATR</sequence>
<geneLocation type="plasmid" evidence="3">
    <name>pMaq22A_1p DNA</name>
</geneLocation>
<feature type="compositionally biased region" description="Polar residues" evidence="1">
    <location>
        <begin position="39"/>
        <end position="56"/>
    </location>
</feature>
<dbReference type="EMBL" id="AP014705">
    <property type="protein sequence ID" value="BAQ49707.1"/>
    <property type="molecule type" value="Genomic_DNA"/>
</dbReference>
<feature type="region of interest" description="Disordered" evidence="1">
    <location>
        <begin position="1"/>
        <end position="88"/>
    </location>
</feature>
<protein>
    <submittedName>
        <fullName evidence="2">Uncharacterized protein</fullName>
    </submittedName>
</protein>
<organism evidence="2 3">
    <name type="scientific">Methylobacterium aquaticum</name>
    <dbReference type="NCBI Taxonomy" id="270351"/>
    <lineage>
        <taxon>Bacteria</taxon>
        <taxon>Pseudomonadati</taxon>
        <taxon>Pseudomonadota</taxon>
        <taxon>Alphaproteobacteria</taxon>
        <taxon>Hyphomicrobiales</taxon>
        <taxon>Methylobacteriaceae</taxon>
        <taxon>Methylobacterium</taxon>
    </lineage>
</organism>
<proteinExistence type="predicted"/>
<evidence type="ECO:0000313" key="2">
    <source>
        <dbReference type="EMBL" id="BAQ49707.1"/>
    </source>
</evidence>
<feature type="compositionally biased region" description="Polar residues" evidence="1">
    <location>
        <begin position="77"/>
        <end position="88"/>
    </location>
</feature>
<evidence type="ECO:0000313" key="3">
    <source>
        <dbReference type="Proteomes" id="UP000061432"/>
    </source>
</evidence>